<comment type="similarity">
    <text evidence="1">Belongs to the ROK (NagC/XylR) family.</text>
</comment>
<dbReference type="PANTHER" id="PTHR18964">
    <property type="entry name" value="ROK (REPRESSOR, ORF, KINASE) FAMILY"/>
    <property type="match status" value="1"/>
</dbReference>
<evidence type="ECO:0000313" key="2">
    <source>
        <dbReference type="EMBL" id="AOZ70409.1"/>
    </source>
</evidence>
<name>A0A1D9MF77_9RHOB</name>
<evidence type="ECO:0000313" key="3">
    <source>
        <dbReference type="Proteomes" id="UP000176562"/>
    </source>
</evidence>
<accession>A0A1D9MF77</accession>
<dbReference type="EMBL" id="CP017781">
    <property type="protein sequence ID" value="AOZ70409.1"/>
    <property type="molecule type" value="Genomic_DNA"/>
</dbReference>
<dbReference type="PANTHER" id="PTHR18964:SF149">
    <property type="entry name" value="BIFUNCTIONAL UDP-N-ACETYLGLUCOSAMINE 2-EPIMERASE_N-ACETYLMANNOSAMINE KINASE"/>
    <property type="match status" value="1"/>
</dbReference>
<dbReference type="InterPro" id="IPR036388">
    <property type="entry name" value="WH-like_DNA-bd_sf"/>
</dbReference>
<dbReference type="InterPro" id="IPR000600">
    <property type="entry name" value="ROK"/>
</dbReference>
<reference evidence="2 3" key="1">
    <citation type="submission" date="2016-10" db="EMBL/GenBank/DDBJ databases">
        <title>Rhodobacter sp. LPB0142, isolated from sea water.</title>
        <authorList>
            <person name="Kim E."/>
            <person name="Yi H."/>
        </authorList>
    </citation>
    <scope>NUCLEOTIDE SEQUENCE [LARGE SCALE GENOMIC DNA]</scope>
    <source>
        <strain evidence="2 3">LPB0142</strain>
    </source>
</reference>
<dbReference type="Gene3D" id="3.30.420.40">
    <property type="match status" value="1"/>
</dbReference>
<proteinExistence type="inferred from homology"/>
<dbReference type="SUPFAM" id="SSF46785">
    <property type="entry name" value="Winged helix' DNA-binding domain"/>
    <property type="match status" value="1"/>
</dbReference>
<dbReference type="CDD" id="cd23763">
    <property type="entry name" value="ASKHA_ATPase_ROK"/>
    <property type="match status" value="1"/>
</dbReference>
<protein>
    <recommendedName>
        <fullName evidence="4">HTH marR-type domain-containing protein</fullName>
    </recommendedName>
</protein>
<dbReference type="InterPro" id="IPR036390">
    <property type="entry name" value="WH_DNA-bd_sf"/>
</dbReference>
<dbReference type="SUPFAM" id="SSF53067">
    <property type="entry name" value="Actin-like ATPase domain"/>
    <property type="match status" value="1"/>
</dbReference>
<dbReference type="KEGG" id="rhp:LPB142_14615"/>
<dbReference type="Proteomes" id="UP000176562">
    <property type="component" value="Chromosome"/>
</dbReference>
<organism evidence="2 3">
    <name type="scientific">Rhodobacter xanthinilyticus</name>
    <dbReference type="NCBI Taxonomy" id="1850250"/>
    <lineage>
        <taxon>Bacteria</taxon>
        <taxon>Pseudomonadati</taxon>
        <taxon>Pseudomonadota</taxon>
        <taxon>Alphaproteobacteria</taxon>
        <taxon>Rhodobacterales</taxon>
        <taxon>Rhodobacter group</taxon>
        <taxon>Rhodobacter</taxon>
    </lineage>
</organism>
<evidence type="ECO:0000256" key="1">
    <source>
        <dbReference type="ARBA" id="ARBA00006479"/>
    </source>
</evidence>
<dbReference type="InterPro" id="IPR043129">
    <property type="entry name" value="ATPase_NBD"/>
</dbReference>
<dbReference type="AlphaFoldDB" id="A0A1D9MF77"/>
<dbReference type="STRING" id="1850250.LPB142_14615"/>
<dbReference type="Pfam" id="PF00480">
    <property type="entry name" value="ROK"/>
    <property type="match status" value="1"/>
</dbReference>
<sequence length="395" mass="41917">MCSERLPRPRDGAALGKDQSDMRAYNEKLVLSLLRQVGPIPRSQIARATGLSPQSCSVIMRALETAGLVRRGAPQRGRIGQPSVPMMLAEDGAFSLGLQIRRDSAEMVLMDFLGTIRASRSCAYRAPHPDTIVSFARTALDELAQTLPETLRVRLRGLGVALPDQPWLWATEPAARTAWQRFDLAEELRELTDLPIYAEQDIVAACRAEMALGSAIGAADLLYIEIRETIRGAVVQAGKPLQGGRVHRPLGRIEVCAPAGGSVALDGCASLGRLAELMAAQGALPEALRGMPSGWPELPEAETRWRAEAAPALAQVICSADALLSLSHVVIAVCRPPAARAALVQAVAAHLEADEANLAGLPALHAATLGPQTAALGAAILPLAAQFLVQLPARR</sequence>
<keyword evidence="3" id="KW-1185">Reference proteome</keyword>
<dbReference type="Gene3D" id="1.10.10.10">
    <property type="entry name" value="Winged helix-like DNA-binding domain superfamily/Winged helix DNA-binding domain"/>
    <property type="match status" value="1"/>
</dbReference>
<dbReference type="Pfam" id="PF13412">
    <property type="entry name" value="HTH_24"/>
    <property type="match status" value="1"/>
</dbReference>
<gene>
    <name evidence="2" type="ORF">LPB142_14615</name>
</gene>
<evidence type="ECO:0008006" key="4">
    <source>
        <dbReference type="Google" id="ProtNLM"/>
    </source>
</evidence>